<keyword evidence="6" id="KW-1185">Reference proteome</keyword>
<dbReference type="HOGENOM" id="CLU_026314_0_0_1"/>
<name>A0A0D2IVM3_9EURO</name>
<dbReference type="AlphaFoldDB" id="A0A0D2IVM3"/>
<accession>A0A0D2IVM3</accession>
<dbReference type="PANTHER" id="PTHR43476:SF3">
    <property type="entry name" value="FAD-BINDING MONOOXYGENASE"/>
    <property type="match status" value="1"/>
</dbReference>
<evidence type="ECO:0000259" key="4">
    <source>
        <dbReference type="Pfam" id="PF01494"/>
    </source>
</evidence>
<evidence type="ECO:0000256" key="2">
    <source>
        <dbReference type="ARBA" id="ARBA00022827"/>
    </source>
</evidence>
<dbReference type="SUPFAM" id="SSF51905">
    <property type="entry name" value="FAD/NAD(P)-binding domain"/>
    <property type="match status" value="1"/>
</dbReference>
<reference evidence="5 6" key="1">
    <citation type="submission" date="2015-01" db="EMBL/GenBank/DDBJ databases">
        <title>The Genome Sequence of Rhinocladiella mackenzie CBS 650.93.</title>
        <authorList>
            <consortium name="The Broad Institute Genomics Platform"/>
            <person name="Cuomo C."/>
            <person name="de Hoog S."/>
            <person name="Gorbushina A."/>
            <person name="Stielow B."/>
            <person name="Teixiera M."/>
            <person name="Abouelleil A."/>
            <person name="Chapman S.B."/>
            <person name="Priest M."/>
            <person name="Young S.K."/>
            <person name="Wortman J."/>
            <person name="Nusbaum C."/>
            <person name="Birren B."/>
        </authorList>
    </citation>
    <scope>NUCLEOTIDE SEQUENCE [LARGE SCALE GENOMIC DNA]</scope>
    <source>
        <strain evidence="5 6">CBS 650.93</strain>
    </source>
</reference>
<dbReference type="VEuPathDB" id="FungiDB:Z518_01165"/>
<keyword evidence="2" id="KW-0274">FAD</keyword>
<proteinExistence type="predicted"/>
<dbReference type="PANTHER" id="PTHR43476">
    <property type="entry name" value="3-(3-HYDROXY-PHENYL)PROPIONATE/3-HYDROXYCINNAMIC ACID HYDROXYLASE"/>
    <property type="match status" value="1"/>
</dbReference>
<dbReference type="Pfam" id="PF01494">
    <property type="entry name" value="FAD_binding_3"/>
    <property type="match status" value="2"/>
</dbReference>
<evidence type="ECO:0000313" key="5">
    <source>
        <dbReference type="EMBL" id="KIX10084.1"/>
    </source>
</evidence>
<dbReference type="InterPro" id="IPR036188">
    <property type="entry name" value="FAD/NAD-bd_sf"/>
</dbReference>
<dbReference type="EMBL" id="KN847475">
    <property type="protein sequence ID" value="KIX10084.1"/>
    <property type="molecule type" value="Genomic_DNA"/>
</dbReference>
<sequence length="649" mass="72400">MATEQQMESTDVIICGCGPTGALLSALLGQMSVQNVVLEKEKEIVTDPRGIALDEDGIRILQGLGIYDKIYTEIGTTIGWVYFTSGKHGLKTKPFMRMNLSSTEGGTGHPAAICHKQPAMEKNIRLTASRCSCSQLRLGSTIVAIEEDRDWVRAKYVDDNGQTKWIRGKFLVGADGKTGFTRKHYLEAKGVLLETVAGYHYQETWVALNWHMDLPTPESHPDFPLWKLGYTPQQVYDTFFPHGFRFIGNPDRPSVCGSFGHRDERLWRFEFVVEEGEDPQAMACSEKTMQIIVPYLTHPGSIYGLKDPVQYPADCIHVLRSRPFTFSARSCNKWAVGRVILCGDSAHVMPPFGGQGIVSGFRDASGVAWRLALTCRPNFDRNHESLFTGWYLERKQQLDRSLAATVVNGNFTTARNPVKIFIRDWVLWFMQLIPSVRHKLELGPRAEGMIKYKWAPGMAFLPDLGGGLSLPQVYCRSVFHSPKGGRPKVQFTDDVIYGPGSNSLLRLLVLVDDLEQAERSRAELTALNLESISDGEVKADEAAFLILSPSVAAEQTGASPAMSQQRIYRIATGDEFAASELCQHRPKPTGYDMYRIKKEVEGRKYILARPDRFIFAACRSGKELVNACERISTTLLGSSEIATLPDSKL</sequence>
<keyword evidence="1" id="KW-0285">Flavoprotein</keyword>
<evidence type="ECO:0000313" key="6">
    <source>
        <dbReference type="Proteomes" id="UP000053617"/>
    </source>
</evidence>
<feature type="domain" description="FAD-binding" evidence="4">
    <location>
        <begin position="10"/>
        <end position="184"/>
    </location>
</feature>
<dbReference type="GO" id="GO:0071949">
    <property type="term" value="F:FAD binding"/>
    <property type="evidence" value="ECO:0007669"/>
    <property type="project" value="InterPro"/>
</dbReference>
<dbReference type="InterPro" id="IPR002938">
    <property type="entry name" value="FAD-bd"/>
</dbReference>
<dbReference type="STRING" id="1442369.A0A0D2IVM3"/>
<evidence type="ECO:0000256" key="3">
    <source>
        <dbReference type="ARBA" id="ARBA00023002"/>
    </source>
</evidence>
<keyword evidence="3" id="KW-0560">Oxidoreductase</keyword>
<gene>
    <name evidence="5" type="ORF">Z518_01165</name>
</gene>
<organism evidence="5 6">
    <name type="scientific">Rhinocladiella mackenziei CBS 650.93</name>
    <dbReference type="NCBI Taxonomy" id="1442369"/>
    <lineage>
        <taxon>Eukaryota</taxon>
        <taxon>Fungi</taxon>
        <taxon>Dikarya</taxon>
        <taxon>Ascomycota</taxon>
        <taxon>Pezizomycotina</taxon>
        <taxon>Eurotiomycetes</taxon>
        <taxon>Chaetothyriomycetidae</taxon>
        <taxon>Chaetothyriales</taxon>
        <taxon>Herpotrichiellaceae</taxon>
        <taxon>Rhinocladiella</taxon>
    </lineage>
</organism>
<dbReference type="Proteomes" id="UP000053617">
    <property type="component" value="Unassembled WGS sequence"/>
</dbReference>
<dbReference type="InterPro" id="IPR050631">
    <property type="entry name" value="PheA/TfdB_FAD_monoxygenase"/>
</dbReference>
<dbReference type="GO" id="GO:0019622">
    <property type="term" value="P:3-(3-hydroxy)phenylpropionate catabolic process"/>
    <property type="evidence" value="ECO:0007669"/>
    <property type="project" value="TreeGrafter"/>
</dbReference>
<feature type="domain" description="FAD-binding" evidence="4">
    <location>
        <begin position="319"/>
        <end position="375"/>
    </location>
</feature>
<dbReference type="OrthoDB" id="10016252at2759"/>
<dbReference type="RefSeq" id="XP_013277220.1">
    <property type="nucleotide sequence ID" value="XM_013421766.1"/>
</dbReference>
<dbReference type="Gene3D" id="3.50.50.60">
    <property type="entry name" value="FAD/NAD(P)-binding domain"/>
    <property type="match status" value="2"/>
</dbReference>
<dbReference type="GeneID" id="25289236"/>
<protein>
    <submittedName>
        <fullName evidence="5">Rhinocladiella mackenziei CBS 650.93 unplaced genomic scaffold supercont1.1, whole genome shotgun sequence</fullName>
    </submittedName>
</protein>
<dbReference type="PRINTS" id="PR00420">
    <property type="entry name" value="RNGMNOXGNASE"/>
</dbReference>
<evidence type="ECO:0000256" key="1">
    <source>
        <dbReference type="ARBA" id="ARBA00022630"/>
    </source>
</evidence>
<dbReference type="GO" id="GO:0008688">
    <property type="term" value="F:3-(3-hydroxyphenyl)propionate hydroxylase activity"/>
    <property type="evidence" value="ECO:0007669"/>
    <property type="project" value="TreeGrafter"/>
</dbReference>